<dbReference type="Proteomes" id="UP000016934">
    <property type="component" value="Unassembled WGS sequence"/>
</dbReference>
<dbReference type="HOGENOM" id="CLU_2249903_0_0_1"/>
<dbReference type="AlphaFoldDB" id="M2TFQ3"/>
<proteinExistence type="predicted"/>
<name>M2TFQ3_COCSN</name>
<protein>
    <submittedName>
        <fullName evidence="1">Uncharacterized protein</fullName>
    </submittedName>
</protein>
<dbReference type="EMBL" id="KB445639">
    <property type="protein sequence ID" value="EMD67572.1"/>
    <property type="molecule type" value="Genomic_DNA"/>
</dbReference>
<reference evidence="2" key="2">
    <citation type="journal article" date="2013" name="PLoS Genet.">
        <title>Comparative genome structure, secondary metabolite, and effector coding capacity across Cochliobolus pathogens.</title>
        <authorList>
            <person name="Condon B.J."/>
            <person name="Leng Y."/>
            <person name="Wu D."/>
            <person name="Bushley K.E."/>
            <person name="Ohm R.A."/>
            <person name="Otillar R."/>
            <person name="Martin J."/>
            <person name="Schackwitz W."/>
            <person name="Grimwood J."/>
            <person name="MohdZainudin N."/>
            <person name="Xue C."/>
            <person name="Wang R."/>
            <person name="Manning V.A."/>
            <person name="Dhillon B."/>
            <person name="Tu Z.J."/>
            <person name="Steffenson B.J."/>
            <person name="Salamov A."/>
            <person name="Sun H."/>
            <person name="Lowry S."/>
            <person name="LaButti K."/>
            <person name="Han J."/>
            <person name="Copeland A."/>
            <person name="Lindquist E."/>
            <person name="Barry K."/>
            <person name="Schmutz J."/>
            <person name="Baker S.E."/>
            <person name="Ciuffetti L.M."/>
            <person name="Grigoriev I.V."/>
            <person name="Zhong S."/>
            <person name="Turgeon B.G."/>
        </authorList>
    </citation>
    <scope>NUCLEOTIDE SEQUENCE [LARGE SCALE GENOMIC DNA]</scope>
    <source>
        <strain evidence="2">ND90Pr / ATCC 201652</strain>
    </source>
</reference>
<sequence length="104" mass="11001">MLTTTRARATLASAILVHWARGHGRCAIGLPALSSPWPPTRNPVLGAAMSLDTAVLCLCLCLCLWPRYSTYMHAVCILPTNGSPASADGLLLLLLLLLPPLGNL</sequence>
<accession>M2TFQ3</accession>
<evidence type="ECO:0000313" key="1">
    <source>
        <dbReference type="EMBL" id="EMD67572.1"/>
    </source>
</evidence>
<gene>
    <name evidence="1" type="ORF">COCSADRAFT_290520</name>
</gene>
<dbReference type="KEGG" id="bsc:COCSADRAFT_290520"/>
<dbReference type="RefSeq" id="XP_007697196.1">
    <property type="nucleotide sequence ID" value="XM_007699006.1"/>
</dbReference>
<dbReference type="GeneID" id="19135983"/>
<keyword evidence="2" id="KW-1185">Reference proteome</keyword>
<reference evidence="1 2" key="1">
    <citation type="journal article" date="2012" name="PLoS Pathog.">
        <title>Diverse lifestyles and strategies of plant pathogenesis encoded in the genomes of eighteen Dothideomycetes fungi.</title>
        <authorList>
            <person name="Ohm R.A."/>
            <person name="Feau N."/>
            <person name="Henrissat B."/>
            <person name="Schoch C.L."/>
            <person name="Horwitz B.A."/>
            <person name="Barry K.W."/>
            <person name="Condon B.J."/>
            <person name="Copeland A.C."/>
            <person name="Dhillon B."/>
            <person name="Glaser F."/>
            <person name="Hesse C.N."/>
            <person name="Kosti I."/>
            <person name="LaButti K."/>
            <person name="Lindquist E.A."/>
            <person name="Lucas S."/>
            <person name="Salamov A.A."/>
            <person name="Bradshaw R.E."/>
            <person name="Ciuffetti L."/>
            <person name="Hamelin R.C."/>
            <person name="Kema G.H.J."/>
            <person name="Lawrence C."/>
            <person name="Scott J.A."/>
            <person name="Spatafora J.W."/>
            <person name="Turgeon B.G."/>
            <person name="de Wit P.J.G.M."/>
            <person name="Zhong S."/>
            <person name="Goodwin S.B."/>
            <person name="Grigoriev I.V."/>
        </authorList>
    </citation>
    <scope>NUCLEOTIDE SEQUENCE [LARGE SCALE GENOMIC DNA]</scope>
    <source>
        <strain evidence="2">ND90Pr / ATCC 201652</strain>
    </source>
</reference>
<organism evidence="1 2">
    <name type="scientific">Cochliobolus sativus (strain ND90Pr / ATCC 201652)</name>
    <name type="common">Common root rot and spot blotch fungus</name>
    <name type="synonym">Bipolaris sorokiniana</name>
    <dbReference type="NCBI Taxonomy" id="665912"/>
    <lineage>
        <taxon>Eukaryota</taxon>
        <taxon>Fungi</taxon>
        <taxon>Dikarya</taxon>
        <taxon>Ascomycota</taxon>
        <taxon>Pezizomycotina</taxon>
        <taxon>Dothideomycetes</taxon>
        <taxon>Pleosporomycetidae</taxon>
        <taxon>Pleosporales</taxon>
        <taxon>Pleosporineae</taxon>
        <taxon>Pleosporaceae</taxon>
        <taxon>Bipolaris</taxon>
    </lineage>
</organism>
<evidence type="ECO:0000313" key="2">
    <source>
        <dbReference type="Proteomes" id="UP000016934"/>
    </source>
</evidence>